<dbReference type="AlphaFoldDB" id="A0AA38PZF7"/>
<comment type="caution">
    <text evidence="3">The sequence shown here is derived from an EMBL/GenBank/DDBJ whole genome shotgun (WGS) entry which is preliminary data.</text>
</comment>
<evidence type="ECO:0000256" key="2">
    <source>
        <dbReference type="SAM" id="SignalP"/>
    </source>
</evidence>
<evidence type="ECO:0000313" key="3">
    <source>
        <dbReference type="EMBL" id="KAJ3984598.1"/>
    </source>
</evidence>
<reference evidence="3" key="1">
    <citation type="submission" date="2022-08" db="EMBL/GenBank/DDBJ databases">
        <authorList>
            <consortium name="DOE Joint Genome Institute"/>
            <person name="Min B."/>
            <person name="Riley R."/>
            <person name="Sierra-Patev S."/>
            <person name="Naranjo-Ortiz M."/>
            <person name="Looney B."/>
            <person name="Konkel Z."/>
            <person name="Slot J.C."/>
            <person name="Sakamoto Y."/>
            <person name="Steenwyk J.L."/>
            <person name="Rokas A."/>
            <person name="Carro J."/>
            <person name="Camarero S."/>
            <person name="Ferreira P."/>
            <person name="Molpeceres G."/>
            <person name="Ruiz-Duenas F.J."/>
            <person name="Serrano A."/>
            <person name="Henrissat B."/>
            <person name="Drula E."/>
            <person name="Hughes K.W."/>
            <person name="Mata J.L."/>
            <person name="Ishikawa N.K."/>
            <person name="Vargas-Isla R."/>
            <person name="Ushijima S."/>
            <person name="Smith C.A."/>
            <person name="Ahrendt S."/>
            <person name="Andreopoulos W."/>
            <person name="He G."/>
            <person name="Labutti K."/>
            <person name="Lipzen A."/>
            <person name="Ng V."/>
            <person name="Sandor L."/>
            <person name="Barry K."/>
            <person name="Martinez A.T."/>
            <person name="Xiao Y."/>
            <person name="Gibbons J.G."/>
            <person name="Terashima K."/>
            <person name="Hibbett D.S."/>
            <person name="Grigoriev I.V."/>
        </authorList>
    </citation>
    <scope>NUCLEOTIDE SEQUENCE</scope>
    <source>
        <strain evidence="3">TFB7829</strain>
    </source>
</reference>
<feature type="compositionally biased region" description="Low complexity" evidence="1">
    <location>
        <begin position="33"/>
        <end position="52"/>
    </location>
</feature>
<organism evidence="3 4">
    <name type="scientific">Lentinula detonsa</name>
    <dbReference type="NCBI Taxonomy" id="2804962"/>
    <lineage>
        <taxon>Eukaryota</taxon>
        <taxon>Fungi</taxon>
        <taxon>Dikarya</taxon>
        <taxon>Basidiomycota</taxon>
        <taxon>Agaricomycotina</taxon>
        <taxon>Agaricomycetes</taxon>
        <taxon>Agaricomycetidae</taxon>
        <taxon>Agaricales</taxon>
        <taxon>Marasmiineae</taxon>
        <taxon>Omphalotaceae</taxon>
        <taxon>Lentinula</taxon>
    </lineage>
</organism>
<feature type="region of interest" description="Disordered" evidence="1">
    <location>
        <begin position="20"/>
        <end position="52"/>
    </location>
</feature>
<accession>A0AA38PZF7</accession>
<sequence length="105" mass="11303">MSTLFSEVLFSCCTLLLHGQHRSDQTPPTDPFPGYSSDSSSSSESSSSLSAPSYPYSLGLVSGMTLPTSNAAQYAHADIVDVTRVRSMPRGFANLLFPAGSSWYW</sequence>
<keyword evidence="2" id="KW-0732">Signal</keyword>
<gene>
    <name evidence="3" type="ORF">F5890DRAFT_1290327</name>
</gene>
<proteinExistence type="predicted"/>
<feature type="signal peptide" evidence="2">
    <location>
        <begin position="1"/>
        <end position="19"/>
    </location>
</feature>
<dbReference type="EMBL" id="MU801985">
    <property type="protein sequence ID" value="KAJ3984598.1"/>
    <property type="molecule type" value="Genomic_DNA"/>
</dbReference>
<protein>
    <submittedName>
        <fullName evidence="3">Uncharacterized protein</fullName>
    </submittedName>
</protein>
<dbReference type="Proteomes" id="UP001163850">
    <property type="component" value="Unassembled WGS sequence"/>
</dbReference>
<evidence type="ECO:0000256" key="1">
    <source>
        <dbReference type="SAM" id="MobiDB-lite"/>
    </source>
</evidence>
<name>A0AA38PZF7_9AGAR</name>
<feature type="chain" id="PRO_5041406033" evidence="2">
    <location>
        <begin position="20"/>
        <end position="105"/>
    </location>
</feature>
<evidence type="ECO:0000313" key="4">
    <source>
        <dbReference type="Proteomes" id="UP001163850"/>
    </source>
</evidence>